<name>A0A8J3JZ02_9ACTN</name>
<dbReference type="AlphaFoldDB" id="A0A8J3JZ02"/>
<comment type="caution">
    <text evidence="1">The sequence shown here is derived from an EMBL/GenBank/DDBJ whole genome shotgun (WGS) entry which is preliminary data.</text>
</comment>
<gene>
    <name evidence="1" type="ORF">Cch02nite_28960</name>
</gene>
<evidence type="ECO:0000313" key="2">
    <source>
        <dbReference type="Proteomes" id="UP000619293"/>
    </source>
</evidence>
<keyword evidence="2" id="KW-1185">Reference proteome</keyword>
<dbReference type="Proteomes" id="UP000619293">
    <property type="component" value="Unassembled WGS sequence"/>
</dbReference>
<accession>A0A8J3JZ02</accession>
<reference evidence="1 2" key="1">
    <citation type="submission" date="2021-01" db="EMBL/GenBank/DDBJ databases">
        <title>Whole genome shotgun sequence of Catellatospora chokoriensis NBRC 107358.</title>
        <authorList>
            <person name="Komaki H."/>
            <person name="Tamura T."/>
        </authorList>
    </citation>
    <scope>NUCLEOTIDE SEQUENCE [LARGE SCALE GENOMIC DNA]</scope>
    <source>
        <strain evidence="1 2">NBRC 107358</strain>
    </source>
</reference>
<proteinExistence type="predicted"/>
<sequence>MCMASGAGAGMAWENGGAVMPVKAVRALSERKLSGNPSIRQCFGAMASELIPGGGHSETEAGRHNVKTAL</sequence>
<evidence type="ECO:0000313" key="1">
    <source>
        <dbReference type="EMBL" id="GIF89452.1"/>
    </source>
</evidence>
<dbReference type="EMBL" id="BONG01000015">
    <property type="protein sequence ID" value="GIF89452.1"/>
    <property type="molecule type" value="Genomic_DNA"/>
</dbReference>
<protein>
    <submittedName>
        <fullName evidence="1">Uncharacterized protein</fullName>
    </submittedName>
</protein>
<organism evidence="1 2">
    <name type="scientific">Catellatospora chokoriensis</name>
    <dbReference type="NCBI Taxonomy" id="310353"/>
    <lineage>
        <taxon>Bacteria</taxon>
        <taxon>Bacillati</taxon>
        <taxon>Actinomycetota</taxon>
        <taxon>Actinomycetes</taxon>
        <taxon>Micromonosporales</taxon>
        <taxon>Micromonosporaceae</taxon>
        <taxon>Catellatospora</taxon>
    </lineage>
</organism>